<evidence type="ECO:0000256" key="12">
    <source>
        <dbReference type="SAM" id="SignalP"/>
    </source>
</evidence>
<evidence type="ECO:0000256" key="7">
    <source>
        <dbReference type="ARBA" id="ARBA00022989"/>
    </source>
</evidence>
<comment type="subcellular location">
    <subcellularLocation>
        <location evidence="2">Endomembrane system</location>
        <topology evidence="2">Multi-pass membrane protein</topology>
    </subcellularLocation>
</comment>
<accession>A0AAJ6VXB7</accession>
<feature type="signal peptide" evidence="12">
    <location>
        <begin position="1"/>
        <end position="27"/>
    </location>
</feature>
<dbReference type="PROSITE" id="PS50106">
    <property type="entry name" value="PDZ"/>
    <property type="match status" value="1"/>
</dbReference>
<dbReference type="GO" id="GO:0016020">
    <property type="term" value="C:membrane"/>
    <property type="evidence" value="ECO:0007669"/>
    <property type="project" value="InterPro"/>
</dbReference>
<gene>
    <name evidence="15" type="primary">LOC100901398</name>
</gene>
<evidence type="ECO:0000256" key="4">
    <source>
        <dbReference type="ARBA" id="ARBA00012347"/>
    </source>
</evidence>
<name>A0AAJ6VXB7_9ACAR</name>
<keyword evidence="15" id="KW-0378">Hydrolase</keyword>
<feature type="chain" id="PRO_5042560001" description="Membrane-bound transcription factor site-2 protease" evidence="12">
    <location>
        <begin position="28"/>
        <end position="474"/>
    </location>
</feature>
<dbReference type="InterPro" id="IPR001478">
    <property type="entry name" value="PDZ"/>
</dbReference>
<dbReference type="Pfam" id="PF02163">
    <property type="entry name" value="Peptidase_M50"/>
    <property type="match status" value="1"/>
</dbReference>
<evidence type="ECO:0000256" key="2">
    <source>
        <dbReference type="ARBA" id="ARBA00004127"/>
    </source>
</evidence>
<dbReference type="GO" id="GO:0012505">
    <property type="term" value="C:endomembrane system"/>
    <property type="evidence" value="ECO:0007669"/>
    <property type="project" value="UniProtKB-SubCell"/>
</dbReference>
<dbReference type="EC" id="3.4.24.85" evidence="4"/>
<evidence type="ECO:0000256" key="1">
    <source>
        <dbReference type="ARBA" id="ARBA00001350"/>
    </source>
</evidence>
<comment type="catalytic activity">
    <reaction evidence="1">
        <text>Cleaves several transcription factors that are type-2 transmembrane proteins within membrane-spanning domains. Known substrates include sterol regulatory element-binding protein (SREBP) -1, SREBP-2 and forms of the transcriptional activator ATF6. SREBP-2 is cleaved at the site 477-DRSRILL-|-CVLTFLCLSFNPLTSLLQWGGA-505. The residues Asn-Pro, 11 residues distal to the site of cleavage in the membrane-spanning domain, are important for cleavage by S2P endopeptidase. Replacement of either of these residues does not prevent cleavage, but there is no cleavage if both of these residues are replaced.</text>
        <dbReference type="EC" id="3.4.24.85"/>
    </reaction>
</comment>
<dbReference type="RefSeq" id="XP_003743241.1">
    <property type="nucleotide sequence ID" value="XM_003743193.2"/>
</dbReference>
<keyword evidence="7 11" id="KW-1133">Transmembrane helix</keyword>
<dbReference type="GO" id="GO:0005737">
    <property type="term" value="C:cytoplasm"/>
    <property type="evidence" value="ECO:0007669"/>
    <property type="project" value="TreeGrafter"/>
</dbReference>
<dbReference type="GeneID" id="100901398"/>
<evidence type="ECO:0000256" key="11">
    <source>
        <dbReference type="SAM" id="Phobius"/>
    </source>
</evidence>
<evidence type="ECO:0000313" key="14">
    <source>
        <dbReference type="Proteomes" id="UP000694867"/>
    </source>
</evidence>
<dbReference type="PRINTS" id="PR01000">
    <property type="entry name" value="SREBPS2PTASE"/>
</dbReference>
<evidence type="ECO:0000259" key="13">
    <source>
        <dbReference type="PROSITE" id="PS50106"/>
    </source>
</evidence>
<dbReference type="Gene3D" id="2.30.42.10">
    <property type="match status" value="1"/>
</dbReference>
<keyword evidence="15" id="KW-0645">Protease</keyword>
<protein>
    <recommendedName>
        <fullName evidence="5">Membrane-bound transcription factor site-2 protease</fullName>
        <ecNumber evidence="4">3.4.24.85</ecNumber>
    </recommendedName>
    <alternativeName>
        <fullName evidence="9">Endopeptidase S2P</fullName>
    </alternativeName>
</protein>
<dbReference type="PANTHER" id="PTHR13325">
    <property type="entry name" value="PROTEASE M50 MEMBRANE-BOUND TRANSCRIPTION FACTOR SITE 2 PROTEASE"/>
    <property type="match status" value="1"/>
</dbReference>
<comment type="function">
    <text evidence="10">Zinc metalloprotease that mediates intramembrane proteolysis of proteins such as ATF6, ATF6B, SREBF1/SREBP1 and SREBF2/SREBP2. Catalyzes the second step in the proteolytic activation of the sterol regulatory element-binding proteins (SREBPs) SREBF1/SREBP1 and SREBF2/SREBP2: cleaves SREBPs within the first transmembrane segment, thereby releasing the N-terminal segment with a portion of the transmembrane segment attached. Mature N-terminal SREBP fragments shuttle to the nucleus and activate gene transcription. Also mediates the second step in the proteolytic activation of the cyclic AMP-dependent transcription factor ATF-6 (ATF6 and ATF6B). Involved in intramembrane proteolysis during bone formation. In astrocytes and osteoblasts, upon DNA damage and ER stress, mediates the second step of the regulated intramembrane proteolytic activation of the transcription factor CREB3L1, leading to the inhibition of cell-cycle progression.</text>
</comment>
<feature type="transmembrane region" description="Helical" evidence="11">
    <location>
        <begin position="67"/>
        <end position="87"/>
    </location>
</feature>
<dbReference type="InterPro" id="IPR001193">
    <property type="entry name" value="MBTPS2"/>
</dbReference>
<dbReference type="CTD" id="36262"/>
<evidence type="ECO:0000256" key="6">
    <source>
        <dbReference type="ARBA" id="ARBA00022692"/>
    </source>
</evidence>
<sequence length="474" mass="53154">MLTFIVLTVSIWTLLNLTDLILRSCMCQPYIDFLSYRNLEVKSFRIEWFTTRLNHYFNCNSRRQSQWFEVGTIVSLCLMPVSFIFLIRTVASLVSEILYAAPSSSSMDLTPVLPGVNIPLSDLPFYLSTLVLCGVLHEFGHALAASWEGVRINKVGAFIIIIFPGAYVDLSSEVLSKVSPWRRIKIFSAGIWHNLVIAAVAWTLLVVDPVVLTPVFRAGVSVVSVVPDSGADGPSGLWPGDEILSVNECKVDGYNDWQTCLMLYMRQPQLGGCLERNYVVGAATSASNSCCSGLESGSELCFSLQPSFRSSEECLSARRTIIKFTRPCLNETTCGETEVCATPKLPHPKHRLVIIHRANVRQDMLFLGPPEHLWKFVRVAPYVPRTPIVSVQTLFYWETFLKYVMSFSGALAFLNLMPCYSLDGTWILSALIELLWGRRSPTRNQRLYNVIMFIGTTLVGVTVTLGLRKLFYII</sequence>
<keyword evidence="8 11" id="KW-0472">Membrane</keyword>
<feature type="transmembrane region" description="Helical" evidence="11">
    <location>
        <begin position="447"/>
        <end position="467"/>
    </location>
</feature>
<dbReference type="InterPro" id="IPR036034">
    <property type="entry name" value="PDZ_sf"/>
</dbReference>
<keyword evidence="12" id="KW-0732">Signal</keyword>
<dbReference type="SUPFAM" id="SSF50156">
    <property type="entry name" value="PDZ domain-like"/>
    <property type="match status" value="1"/>
</dbReference>
<dbReference type="KEGG" id="goe:100901398"/>
<evidence type="ECO:0000256" key="8">
    <source>
        <dbReference type="ARBA" id="ARBA00023136"/>
    </source>
</evidence>
<keyword evidence="14" id="KW-1185">Reference proteome</keyword>
<dbReference type="CDD" id="cd05709">
    <property type="entry name" value="S2P-M50"/>
    <property type="match status" value="1"/>
</dbReference>
<reference evidence="15" key="1">
    <citation type="submission" date="2025-08" db="UniProtKB">
        <authorList>
            <consortium name="RefSeq"/>
        </authorList>
    </citation>
    <scope>IDENTIFICATION</scope>
</reference>
<evidence type="ECO:0000256" key="9">
    <source>
        <dbReference type="ARBA" id="ARBA00032658"/>
    </source>
</evidence>
<evidence type="ECO:0000256" key="10">
    <source>
        <dbReference type="ARBA" id="ARBA00045828"/>
    </source>
</evidence>
<dbReference type="Proteomes" id="UP000694867">
    <property type="component" value="Unplaced"/>
</dbReference>
<dbReference type="AlphaFoldDB" id="A0AAJ6VXB7"/>
<evidence type="ECO:0000256" key="3">
    <source>
        <dbReference type="ARBA" id="ARBA00009989"/>
    </source>
</evidence>
<keyword evidence="6 11" id="KW-0812">Transmembrane</keyword>
<proteinExistence type="inferred from homology"/>
<dbReference type="GO" id="GO:1905897">
    <property type="term" value="P:regulation of response to endoplasmic reticulum stress"/>
    <property type="evidence" value="ECO:0007669"/>
    <property type="project" value="TreeGrafter"/>
</dbReference>
<evidence type="ECO:0000313" key="15">
    <source>
        <dbReference type="RefSeq" id="XP_003743241.1"/>
    </source>
</evidence>
<evidence type="ECO:0000256" key="5">
    <source>
        <dbReference type="ARBA" id="ARBA00014400"/>
    </source>
</evidence>
<dbReference type="GO" id="GO:0031293">
    <property type="term" value="P:membrane protein intracellular domain proteolysis"/>
    <property type="evidence" value="ECO:0007669"/>
    <property type="project" value="TreeGrafter"/>
</dbReference>
<feature type="transmembrane region" description="Helical" evidence="11">
    <location>
        <begin position="410"/>
        <end position="435"/>
    </location>
</feature>
<dbReference type="InterPro" id="IPR008915">
    <property type="entry name" value="Peptidase_M50"/>
</dbReference>
<feature type="transmembrane region" description="Helical" evidence="11">
    <location>
        <begin position="186"/>
        <end position="207"/>
    </location>
</feature>
<dbReference type="GO" id="GO:0004222">
    <property type="term" value="F:metalloendopeptidase activity"/>
    <property type="evidence" value="ECO:0007669"/>
    <property type="project" value="InterPro"/>
</dbReference>
<organism evidence="14 15">
    <name type="scientific">Galendromus occidentalis</name>
    <name type="common">western predatory mite</name>
    <dbReference type="NCBI Taxonomy" id="34638"/>
    <lineage>
        <taxon>Eukaryota</taxon>
        <taxon>Metazoa</taxon>
        <taxon>Ecdysozoa</taxon>
        <taxon>Arthropoda</taxon>
        <taxon>Chelicerata</taxon>
        <taxon>Arachnida</taxon>
        <taxon>Acari</taxon>
        <taxon>Parasitiformes</taxon>
        <taxon>Mesostigmata</taxon>
        <taxon>Gamasina</taxon>
        <taxon>Phytoseioidea</taxon>
        <taxon>Phytoseiidae</taxon>
        <taxon>Typhlodrominae</taxon>
        <taxon>Galendromus</taxon>
    </lineage>
</organism>
<dbReference type="PANTHER" id="PTHR13325:SF3">
    <property type="entry name" value="MEMBRANE-BOUND TRANSCRIPTION FACTOR SITE-2 PROTEASE"/>
    <property type="match status" value="1"/>
</dbReference>
<comment type="similarity">
    <text evidence="3">Belongs to the peptidase M50A family.</text>
</comment>
<feature type="domain" description="PDZ" evidence="13">
    <location>
        <begin position="218"/>
        <end position="247"/>
    </location>
</feature>